<reference evidence="9 10" key="1">
    <citation type="submission" date="2024-01" db="EMBL/GenBank/DDBJ databases">
        <authorList>
            <person name="Alioto T."/>
            <person name="Alioto T."/>
            <person name="Gomez Garrido J."/>
        </authorList>
    </citation>
    <scope>NUCLEOTIDE SEQUENCE [LARGE SCALE GENOMIC DNA]</scope>
</reference>
<keyword evidence="4" id="KW-0175">Coiled coil</keyword>
<feature type="chain" id="PRO_5043976527" evidence="6">
    <location>
        <begin position="29"/>
        <end position="1612"/>
    </location>
</feature>
<dbReference type="InterPro" id="IPR007110">
    <property type="entry name" value="Ig-like_dom"/>
</dbReference>
<evidence type="ECO:0000256" key="3">
    <source>
        <dbReference type="ARBA" id="ARBA00023319"/>
    </source>
</evidence>
<dbReference type="Gene3D" id="2.60.40.10">
    <property type="entry name" value="Immunoglobulins"/>
    <property type="match status" value="7"/>
</dbReference>
<keyword evidence="1" id="KW-0677">Repeat</keyword>
<evidence type="ECO:0000256" key="2">
    <source>
        <dbReference type="ARBA" id="ARBA00023157"/>
    </source>
</evidence>
<feature type="signal peptide" evidence="6">
    <location>
        <begin position="1"/>
        <end position="28"/>
    </location>
</feature>
<dbReference type="InterPro" id="IPR003961">
    <property type="entry name" value="FN3_dom"/>
</dbReference>
<feature type="domain" description="Fibronectin type-III" evidence="8">
    <location>
        <begin position="615"/>
        <end position="710"/>
    </location>
</feature>
<dbReference type="SMART" id="SM00406">
    <property type="entry name" value="IGv"/>
    <property type="match status" value="2"/>
</dbReference>
<feature type="compositionally biased region" description="Low complexity" evidence="5">
    <location>
        <begin position="787"/>
        <end position="803"/>
    </location>
</feature>
<feature type="region of interest" description="Disordered" evidence="5">
    <location>
        <begin position="1368"/>
        <end position="1411"/>
    </location>
</feature>
<dbReference type="SMART" id="SM00408">
    <property type="entry name" value="IGc2"/>
    <property type="match status" value="5"/>
</dbReference>
<dbReference type="PROSITE" id="PS50853">
    <property type="entry name" value="FN3"/>
    <property type="match status" value="2"/>
</dbReference>
<dbReference type="InterPro" id="IPR003599">
    <property type="entry name" value="Ig_sub"/>
</dbReference>
<keyword evidence="2" id="KW-1015">Disulfide bond</keyword>
<dbReference type="SMART" id="SM00060">
    <property type="entry name" value="FN3"/>
    <property type="match status" value="2"/>
</dbReference>
<evidence type="ECO:0000259" key="7">
    <source>
        <dbReference type="PROSITE" id="PS50835"/>
    </source>
</evidence>
<evidence type="ECO:0000259" key="8">
    <source>
        <dbReference type="PROSITE" id="PS50853"/>
    </source>
</evidence>
<keyword evidence="3" id="KW-0393">Immunoglobulin domain</keyword>
<evidence type="ECO:0000256" key="5">
    <source>
        <dbReference type="SAM" id="MobiDB-lite"/>
    </source>
</evidence>
<feature type="compositionally biased region" description="Polar residues" evidence="5">
    <location>
        <begin position="1371"/>
        <end position="1382"/>
    </location>
</feature>
<feature type="domain" description="Ig-like" evidence="7">
    <location>
        <begin position="228"/>
        <end position="320"/>
    </location>
</feature>
<feature type="region of interest" description="Disordered" evidence="5">
    <location>
        <begin position="756"/>
        <end position="834"/>
    </location>
</feature>
<dbReference type="Pfam" id="PF07686">
    <property type="entry name" value="V-set"/>
    <property type="match status" value="1"/>
</dbReference>
<dbReference type="InterPro" id="IPR036116">
    <property type="entry name" value="FN3_sf"/>
</dbReference>
<evidence type="ECO:0000256" key="1">
    <source>
        <dbReference type="ARBA" id="ARBA00022737"/>
    </source>
</evidence>
<dbReference type="SUPFAM" id="SSF48726">
    <property type="entry name" value="Immunoglobulin"/>
    <property type="match status" value="5"/>
</dbReference>
<dbReference type="Pfam" id="PF13927">
    <property type="entry name" value="Ig_3"/>
    <property type="match status" value="2"/>
</dbReference>
<feature type="compositionally biased region" description="Polar residues" evidence="5">
    <location>
        <begin position="812"/>
        <end position="831"/>
    </location>
</feature>
<evidence type="ECO:0000313" key="10">
    <source>
        <dbReference type="Proteomes" id="UP001314229"/>
    </source>
</evidence>
<accession>A0AAV1P1C1</accession>
<dbReference type="InterPro" id="IPR013106">
    <property type="entry name" value="Ig_V-set"/>
</dbReference>
<dbReference type="PROSITE" id="PS50835">
    <property type="entry name" value="IG_LIKE"/>
    <property type="match status" value="5"/>
</dbReference>
<keyword evidence="6" id="KW-0732">Signal</keyword>
<feature type="domain" description="Ig-like" evidence="7">
    <location>
        <begin position="420"/>
        <end position="504"/>
    </location>
</feature>
<evidence type="ECO:0000313" key="9">
    <source>
        <dbReference type="EMBL" id="CAK6965073.1"/>
    </source>
</evidence>
<feature type="domain" description="Ig-like" evidence="7">
    <location>
        <begin position="35"/>
        <end position="115"/>
    </location>
</feature>
<dbReference type="GO" id="GO:0098609">
    <property type="term" value="P:cell-cell adhesion"/>
    <property type="evidence" value="ECO:0007669"/>
    <property type="project" value="TreeGrafter"/>
</dbReference>
<feature type="domain" description="Fibronectin type-III" evidence="8">
    <location>
        <begin position="509"/>
        <end position="609"/>
    </location>
</feature>
<sequence length="1612" mass="177263">MGSSRSYSQTCTVVGVLCLFFTIEGASSEVRGKVGGVVELECIFPQSDPVGVSSASLHVVEWVRQGLDIAVLIKFGSHTPRVHPQYEGRVSLVRITTLRLEGLQLDDQGLYECRILYLLDEPTDERRNGTWTLLSVTAPPTFTHSPPPVVEGLVGSHLSLACVANGNPIPTITWLKDGSVIERKKYQVCEGALSLRAVSMQSAGQYTCHASNSEGNVTRVTKVEIKGPPVIIIPPKSTSLNMSQKALLRCQAVANPPNMTYVWQRGGENVYHIESLKSRVKIMVDGTLLISRLIPQDSGNYTCMPTNGLLTPPTASATLTVMHPAQALQMPQKTYLPTGMDGMVRCPVAAQPPLLRVDWTKDGEPLDLSLYPGWTLTPDGSLFMATVNDDAVGTYVCTPYNSYGSMGPSGPTKVILQDPPSFSITPEKQYTQEVGRTLLIPCQGNQDPTIKVTWSKVDLVRRMSYSIEPNGSLLLQPLIKDHQGVWECNIVNRVASVKARTQVFVLGTSPYAATSLSVSPGVKQANISWEAGFDGGSAQTFSVWVKKISGSDNDGRQEWFSVPVPASSGNRLQVTDLSPATDYQFSILSHNKMGTGPFSEIATIRTLDPLPRRSKPKPPASLSANQGSAGVVLQWSLPEAQHPPITGFVLQSRTEQGEWFNLDEDISANSSEIVVPGLHKDCVYELRLLSRRGELLSEPSPSVNVSTVGMEIYPATSRLLEFVPEPLLAGVLGGVGFMCLALALLLGSACVISHKRDQRRRKKKDGTGSPDSVLKKSLLPGSILYPTTSSATSPSSQTYGSSSADNHHRQKQLQSSYSRGSISRTTSSPLSPSIELIARGPDGRFLLPAFDHDTLSIHSKKSLRYDHSASVRRSVSLRSDKSDRKGLPFVLSVDLPLHKQANSSSQICATAQHLPDYDPYILDQKANYGGFPDLRSLCSNSSFTTIPPQDRNLSPTFPMLPHIRSSLGQPSTTASTLVLQMEHERERGNLSHCLKLAQEREEIEKELQKYTLQRNSMREMRMEQPDSENREDEGYERVWNYKSSTLPHRYPQGNKDSFGLSQSLYTSPSVHWEGRPLVSPPTQIPPRTSFNVSTPSSLSCFQSGNHHPALPFTKQTPLRSEEAGSVSKDRLTLPHLYSKHQRYERVEAAPEGYDNSPQSTVLEMQTNDSCSEPRRQNNLSHGSLSTLSFHSNKFTEGSNSALSAVPDSSKAEVAFPEPTDEDMCVEMSVDEPDIEVCVMRPTKPMLHHRIASHVQHGRPLTRRDRYEDMRRSTSFDCRSPASVDDIVRVRASLQSPEQELWRAVSRGSKPWDAKQRSQSLDLRRRKERGFLAPDAWIDSLSQENCSISSPCHPDSVFWEPQSCPTRKILNSPASSSTQTGSLSPHAVDPLASRSSPQTPIANPDVPRHYEPRSETPVLLNAAKWPGAYQEAVKEAGGYVEAMKEASRCFLPNNGGLHDNEDVLEVEAGGYEGELESGSGYNSYASSGRGSMEPANRRLSFCHLSPTLTISPETVEEYEGSTEDKYRHQIEPCQRRKPSVDENYEWDAADYCSQPGDHDGLLPSLDLQKPALFCSLPSMQCSTEALKNCTQLSLLPGHQSSCSAEPEPDTVLF</sequence>
<gene>
    <name evidence="9" type="ORF">FSCOSCO3_A002678</name>
</gene>
<name>A0AAV1P1C1_SCOSC</name>
<dbReference type="PANTHER" id="PTHR44170">
    <property type="entry name" value="PROTEIN SIDEKICK"/>
    <property type="match status" value="1"/>
</dbReference>
<organism evidence="9 10">
    <name type="scientific">Scomber scombrus</name>
    <name type="common">Atlantic mackerel</name>
    <name type="synonym">Scomber vernalis</name>
    <dbReference type="NCBI Taxonomy" id="13677"/>
    <lineage>
        <taxon>Eukaryota</taxon>
        <taxon>Metazoa</taxon>
        <taxon>Chordata</taxon>
        <taxon>Craniata</taxon>
        <taxon>Vertebrata</taxon>
        <taxon>Euteleostomi</taxon>
        <taxon>Actinopterygii</taxon>
        <taxon>Neopterygii</taxon>
        <taxon>Teleostei</taxon>
        <taxon>Neoteleostei</taxon>
        <taxon>Acanthomorphata</taxon>
        <taxon>Pelagiaria</taxon>
        <taxon>Scombriformes</taxon>
        <taxon>Scombridae</taxon>
        <taxon>Scomber</taxon>
    </lineage>
</organism>
<dbReference type="SUPFAM" id="SSF49265">
    <property type="entry name" value="Fibronectin type III"/>
    <property type="match status" value="1"/>
</dbReference>
<dbReference type="InterPro" id="IPR013783">
    <property type="entry name" value="Ig-like_fold"/>
</dbReference>
<dbReference type="FunFam" id="2.60.40.10:FF:000323">
    <property type="entry name" value="Immunoglobulin superfamily member 9B"/>
    <property type="match status" value="1"/>
</dbReference>
<keyword evidence="10" id="KW-1185">Reference proteome</keyword>
<dbReference type="EMBL" id="CAWUFR010000079">
    <property type="protein sequence ID" value="CAK6965073.1"/>
    <property type="molecule type" value="Genomic_DNA"/>
</dbReference>
<dbReference type="CDD" id="cd00063">
    <property type="entry name" value="FN3"/>
    <property type="match status" value="2"/>
</dbReference>
<evidence type="ECO:0000256" key="6">
    <source>
        <dbReference type="SAM" id="SignalP"/>
    </source>
</evidence>
<dbReference type="InterPro" id="IPR036179">
    <property type="entry name" value="Ig-like_dom_sf"/>
</dbReference>
<dbReference type="PANTHER" id="PTHR44170:SF48">
    <property type="entry name" value="PROTEIN TURTLE HOMOLOG A"/>
    <property type="match status" value="1"/>
</dbReference>
<dbReference type="InterPro" id="IPR003598">
    <property type="entry name" value="Ig_sub2"/>
</dbReference>
<feature type="domain" description="Ig-like" evidence="7">
    <location>
        <begin position="324"/>
        <end position="415"/>
    </location>
</feature>
<feature type="region of interest" description="Disordered" evidence="5">
    <location>
        <begin position="1301"/>
        <end position="1320"/>
    </location>
</feature>
<comment type="caution">
    <text evidence="9">The sequence shown here is derived from an EMBL/GenBank/DDBJ whole genome shotgun (WGS) entry which is preliminary data.</text>
</comment>
<dbReference type="Proteomes" id="UP001314229">
    <property type="component" value="Unassembled WGS sequence"/>
</dbReference>
<dbReference type="SMART" id="SM00409">
    <property type="entry name" value="IG"/>
    <property type="match status" value="5"/>
</dbReference>
<evidence type="ECO:0000256" key="4">
    <source>
        <dbReference type="SAM" id="Coils"/>
    </source>
</evidence>
<feature type="coiled-coil region" evidence="4">
    <location>
        <begin position="993"/>
        <end position="1020"/>
    </location>
</feature>
<feature type="domain" description="Ig-like" evidence="7">
    <location>
        <begin position="140"/>
        <end position="224"/>
    </location>
</feature>
<protein>
    <submittedName>
        <fullName evidence="9">Protein turtle homolog A</fullName>
    </submittedName>
</protein>
<dbReference type="Pfam" id="PF00041">
    <property type="entry name" value="fn3"/>
    <property type="match status" value="2"/>
</dbReference>
<proteinExistence type="predicted"/>